<feature type="region of interest" description="Disordered" evidence="1">
    <location>
        <begin position="212"/>
        <end position="243"/>
    </location>
</feature>
<organism evidence="2 3">
    <name type="scientific">Caenorhabditis angaria</name>
    <dbReference type="NCBI Taxonomy" id="860376"/>
    <lineage>
        <taxon>Eukaryota</taxon>
        <taxon>Metazoa</taxon>
        <taxon>Ecdysozoa</taxon>
        <taxon>Nematoda</taxon>
        <taxon>Chromadorea</taxon>
        <taxon>Rhabditida</taxon>
        <taxon>Rhabditina</taxon>
        <taxon>Rhabditomorpha</taxon>
        <taxon>Rhabditoidea</taxon>
        <taxon>Rhabditidae</taxon>
        <taxon>Peloderinae</taxon>
        <taxon>Caenorhabditis</taxon>
    </lineage>
</organism>
<dbReference type="AlphaFoldDB" id="A0A9P1IWQ7"/>
<keyword evidence="3" id="KW-1185">Reference proteome</keyword>
<gene>
    <name evidence="2" type="ORF">CAMP_LOCUS14768</name>
</gene>
<dbReference type="EMBL" id="CANHGI010000005">
    <property type="protein sequence ID" value="CAI5452131.1"/>
    <property type="molecule type" value="Genomic_DNA"/>
</dbReference>
<evidence type="ECO:0000313" key="2">
    <source>
        <dbReference type="EMBL" id="CAI5452131.1"/>
    </source>
</evidence>
<comment type="caution">
    <text evidence="2">The sequence shown here is derived from an EMBL/GenBank/DDBJ whole genome shotgun (WGS) entry which is preliminary data.</text>
</comment>
<evidence type="ECO:0000256" key="1">
    <source>
        <dbReference type="SAM" id="MobiDB-lite"/>
    </source>
</evidence>
<reference evidence="2" key="1">
    <citation type="submission" date="2022-11" db="EMBL/GenBank/DDBJ databases">
        <authorList>
            <person name="Kikuchi T."/>
        </authorList>
    </citation>
    <scope>NUCLEOTIDE SEQUENCE</scope>
    <source>
        <strain evidence="2">PS1010</strain>
    </source>
</reference>
<sequence>MEIATDTNVNSEMSDLVRQAEEWAIRDNSSKKVDNEKLSNLKRMENRILTKAAILLFEKYDITTVEKYNELFGNKIMEKEKEAVRKENHDTDIVFSPLDRQEFASILKSGWGMENVSPIKEHEFQAFLKNDHRETMTFTPKRRNSILSNIIPLSPIVSDESLTIEKPAKFRKSEPALPIFSSTPRQSSISFNRANSFHNTPKYSTPVRVLTTPNKRMTPKAGETPLENRASRLRRLKMEEMKK</sequence>
<accession>A0A9P1IWQ7</accession>
<dbReference type="OrthoDB" id="5875616at2759"/>
<evidence type="ECO:0000313" key="3">
    <source>
        <dbReference type="Proteomes" id="UP001152747"/>
    </source>
</evidence>
<dbReference type="Proteomes" id="UP001152747">
    <property type="component" value="Unassembled WGS sequence"/>
</dbReference>
<protein>
    <submittedName>
        <fullName evidence="2">Uncharacterized protein</fullName>
    </submittedName>
</protein>
<proteinExistence type="predicted"/>
<name>A0A9P1IWQ7_9PELO</name>